<dbReference type="Pfam" id="PF13401">
    <property type="entry name" value="AAA_22"/>
    <property type="match status" value="1"/>
</dbReference>
<dbReference type="InterPro" id="IPR003593">
    <property type="entry name" value="AAA+_ATPase"/>
</dbReference>
<evidence type="ECO:0000313" key="2">
    <source>
        <dbReference type="EMBL" id="MDT0470178.1"/>
    </source>
</evidence>
<dbReference type="Proteomes" id="UP001183809">
    <property type="component" value="Unassembled WGS sequence"/>
</dbReference>
<feature type="domain" description="AAA+ ATPase" evidence="1">
    <location>
        <begin position="44"/>
        <end position="168"/>
    </location>
</feature>
<dbReference type="EMBL" id="JAVREY010000190">
    <property type="protein sequence ID" value="MDT0470178.1"/>
    <property type="molecule type" value="Genomic_DNA"/>
</dbReference>
<evidence type="ECO:0000313" key="3">
    <source>
        <dbReference type="Proteomes" id="UP001183809"/>
    </source>
</evidence>
<gene>
    <name evidence="2" type="ORF">RM764_46015</name>
</gene>
<dbReference type="Gene3D" id="3.40.50.300">
    <property type="entry name" value="P-loop containing nucleotide triphosphate hydrolases"/>
    <property type="match status" value="1"/>
</dbReference>
<keyword evidence="3" id="KW-1185">Reference proteome</keyword>
<comment type="caution">
    <text evidence="2">The sequence shown here is derived from an EMBL/GenBank/DDBJ whole genome shotgun (WGS) entry which is preliminary data.</text>
</comment>
<dbReference type="PANTHER" id="PTHR35894">
    <property type="entry name" value="GENERAL SECRETION PATHWAY PROTEIN A-RELATED"/>
    <property type="match status" value="1"/>
</dbReference>
<reference evidence="3" key="1">
    <citation type="submission" date="2023-07" db="EMBL/GenBank/DDBJ databases">
        <title>30 novel species of actinomycetes from the DSMZ collection.</title>
        <authorList>
            <person name="Nouioui I."/>
        </authorList>
    </citation>
    <scope>NUCLEOTIDE SEQUENCE [LARGE SCALE GENOMIC DNA]</scope>
    <source>
        <strain evidence="3">DSM 41699</strain>
    </source>
</reference>
<dbReference type="RefSeq" id="WP_311701617.1">
    <property type="nucleotide sequence ID" value="NZ_JAVREY010000190.1"/>
</dbReference>
<dbReference type="SMART" id="SM00382">
    <property type="entry name" value="AAA"/>
    <property type="match status" value="1"/>
</dbReference>
<organism evidence="2 3">
    <name type="scientific">Streptomyces gibsoniae</name>
    <dbReference type="NCBI Taxonomy" id="3075529"/>
    <lineage>
        <taxon>Bacteria</taxon>
        <taxon>Bacillati</taxon>
        <taxon>Actinomycetota</taxon>
        <taxon>Actinomycetes</taxon>
        <taxon>Kitasatosporales</taxon>
        <taxon>Streptomycetaceae</taxon>
        <taxon>Streptomyces</taxon>
    </lineage>
</organism>
<sequence>MIERLQQYFGFTKMPFGKSLAPGALHRHGAHAEAVARISWAVAERAIGVVTGEVGAGKTVAVRAALSALDPVRHQVIYLGNPAVGSRGIHRAIVTALGGTPHPHTAALIPQAADALATERAERGRVPVLVLDEAHLLSHDQLESVRMLTNQDMDSASPFACLLIGQPTLRRRIKMGTMAALDQRIALRFAMPPMTCEETASYLKHHLALAGRSDPLFSDDAITLIHTTGRGLPRAVNNLAVQALLDVFIQNKTIVDEASARAAVAEVTTE</sequence>
<proteinExistence type="predicted"/>
<dbReference type="InterPro" id="IPR052026">
    <property type="entry name" value="ExeA_AAA_ATPase_DNA-bind"/>
</dbReference>
<dbReference type="SUPFAM" id="SSF52540">
    <property type="entry name" value="P-loop containing nucleoside triphosphate hydrolases"/>
    <property type="match status" value="1"/>
</dbReference>
<dbReference type="InterPro" id="IPR027417">
    <property type="entry name" value="P-loop_NTPase"/>
</dbReference>
<dbReference type="PANTHER" id="PTHR35894:SF1">
    <property type="entry name" value="PHOSPHORIBULOKINASE _ URIDINE KINASE FAMILY"/>
    <property type="match status" value="1"/>
</dbReference>
<evidence type="ECO:0000259" key="1">
    <source>
        <dbReference type="SMART" id="SM00382"/>
    </source>
</evidence>
<accession>A0ABU2UAA7</accession>
<name>A0ABU2UAA7_9ACTN</name>
<protein>
    <submittedName>
        <fullName evidence="2">AAA family ATPase</fullName>
    </submittedName>
</protein>
<dbReference type="InterPro" id="IPR049945">
    <property type="entry name" value="AAA_22"/>
</dbReference>